<dbReference type="InterPro" id="IPR049672">
    <property type="entry name" value="Xrt_dep_XDP1"/>
</dbReference>
<evidence type="ECO:0000313" key="3">
    <source>
        <dbReference type="EMBL" id="TXH79304.1"/>
    </source>
</evidence>
<sequence length="287" mass="28924">MKIRTLHALTALGLALAGTGSASAAISWNLTGGGSETGALANGNTRSYTASGNALTVSAWSNTKNSSTAADAYIQNAYLASYSGGLGVTNRDGASGGGDTYEGTIAQTSVPGHTLDNSLRYDSMLFDFGAGKSFQLKSVTVGWWQTDSDLTILAYTGTGTPTFTGSSASQGYSSLLGSGWSVVKSSTGTTGTAHYANAANGGVAQSSNAAGYKPLPVNELNISARYWLVGALNTLVQALPSGASVGAGNDYVKIAGVGGDFKGVPEPGGFMLLGVALAGLVVHRRRA</sequence>
<dbReference type="AlphaFoldDB" id="A0A5C7S645"/>
<evidence type="ECO:0000313" key="4">
    <source>
        <dbReference type="Proteomes" id="UP000321192"/>
    </source>
</evidence>
<keyword evidence="1" id="KW-0732">Signal</keyword>
<dbReference type="EMBL" id="SSFD01000356">
    <property type="protein sequence ID" value="TXH79304.1"/>
    <property type="molecule type" value="Genomic_DNA"/>
</dbReference>
<gene>
    <name evidence="3" type="ORF">E6Q80_20890</name>
</gene>
<name>A0A5C7S645_THASP</name>
<reference evidence="3 4" key="1">
    <citation type="submission" date="2018-09" db="EMBL/GenBank/DDBJ databases">
        <title>Metagenome Assembled Genomes from an Advanced Water Purification Facility.</title>
        <authorList>
            <person name="Stamps B.W."/>
            <person name="Spear J.R."/>
        </authorList>
    </citation>
    <scope>NUCLEOTIDE SEQUENCE [LARGE SCALE GENOMIC DNA]</scope>
    <source>
        <strain evidence="3">Bin_27_1</strain>
    </source>
</reference>
<evidence type="ECO:0000256" key="1">
    <source>
        <dbReference type="SAM" id="SignalP"/>
    </source>
</evidence>
<accession>A0A5C7S645</accession>
<dbReference type="Proteomes" id="UP000321192">
    <property type="component" value="Unassembled WGS sequence"/>
</dbReference>
<feature type="signal peptide" evidence="1">
    <location>
        <begin position="1"/>
        <end position="24"/>
    </location>
</feature>
<dbReference type="RefSeq" id="WP_276661961.1">
    <property type="nucleotide sequence ID" value="NZ_SSFD01000356.1"/>
</dbReference>
<feature type="domain" description="Ice-binding protein C-terminal" evidence="2">
    <location>
        <begin position="264"/>
        <end position="285"/>
    </location>
</feature>
<comment type="caution">
    <text evidence="3">The sequence shown here is derived from an EMBL/GenBank/DDBJ whole genome shotgun (WGS) entry which is preliminary data.</text>
</comment>
<feature type="chain" id="PRO_5022991660" evidence="1">
    <location>
        <begin position="25"/>
        <end position="287"/>
    </location>
</feature>
<organism evidence="3 4">
    <name type="scientific">Thauera aminoaromatica</name>
    <dbReference type="NCBI Taxonomy" id="164330"/>
    <lineage>
        <taxon>Bacteria</taxon>
        <taxon>Pseudomonadati</taxon>
        <taxon>Pseudomonadota</taxon>
        <taxon>Betaproteobacteria</taxon>
        <taxon>Rhodocyclales</taxon>
        <taxon>Zoogloeaceae</taxon>
        <taxon>Thauera</taxon>
    </lineage>
</organism>
<dbReference type="InterPro" id="IPR013424">
    <property type="entry name" value="Ice-binding_C"/>
</dbReference>
<proteinExistence type="predicted"/>
<protein>
    <submittedName>
        <fullName evidence="3">PEP-CTERM sorting domain-containing protein</fullName>
    </submittedName>
</protein>
<dbReference type="NCBIfam" id="NF041927">
    <property type="entry name" value="Xrt_dep_XDP1"/>
    <property type="match status" value="1"/>
</dbReference>
<evidence type="ECO:0000259" key="2">
    <source>
        <dbReference type="Pfam" id="PF07589"/>
    </source>
</evidence>
<dbReference type="Pfam" id="PF07589">
    <property type="entry name" value="PEP-CTERM"/>
    <property type="match status" value="1"/>
</dbReference>